<evidence type="ECO:0000313" key="3">
    <source>
        <dbReference type="Proteomes" id="UP001629113"/>
    </source>
</evidence>
<gene>
    <name evidence="2" type="ORF">PVAG01_02304</name>
</gene>
<keyword evidence="3" id="KW-1185">Reference proteome</keyword>
<dbReference type="PANTHER" id="PTHR38848">
    <property type="entry name" value="G-PROTEIN COUPLED RECEPTORS FAMILY 3 PROFILE DOMAIN-CONTAINING PROTEIN"/>
    <property type="match status" value="1"/>
</dbReference>
<feature type="transmembrane region" description="Helical" evidence="1">
    <location>
        <begin position="90"/>
        <end position="110"/>
    </location>
</feature>
<feature type="transmembrane region" description="Helical" evidence="1">
    <location>
        <begin position="50"/>
        <end position="70"/>
    </location>
</feature>
<accession>A0ABR4PQQ1</accession>
<feature type="transmembrane region" description="Helical" evidence="1">
    <location>
        <begin position="20"/>
        <end position="38"/>
    </location>
</feature>
<keyword evidence="1" id="KW-0812">Transmembrane</keyword>
<proteinExistence type="predicted"/>
<reference evidence="2 3" key="1">
    <citation type="submission" date="2024-06" db="EMBL/GenBank/DDBJ databases">
        <title>Complete genome of Phlyctema vagabunda strain 19-DSS-EL-015.</title>
        <authorList>
            <person name="Fiorenzani C."/>
        </authorList>
    </citation>
    <scope>NUCLEOTIDE SEQUENCE [LARGE SCALE GENOMIC DNA]</scope>
    <source>
        <strain evidence="2 3">19-DSS-EL-015</strain>
    </source>
</reference>
<feature type="transmembrane region" description="Helical" evidence="1">
    <location>
        <begin position="130"/>
        <end position="151"/>
    </location>
</feature>
<keyword evidence="1" id="KW-1133">Transmembrane helix</keyword>
<feature type="transmembrane region" description="Helical" evidence="1">
    <location>
        <begin position="239"/>
        <end position="261"/>
    </location>
</feature>
<name>A0ABR4PQQ1_9HELO</name>
<dbReference type="Proteomes" id="UP001629113">
    <property type="component" value="Unassembled WGS sequence"/>
</dbReference>
<evidence type="ECO:0000256" key="1">
    <source>
        <dbReference type="SAM" id="Phobius"/>
    </source>
</evidence>
<sequence length="398" mass="43978">MFSGPIVSSFVPAPVPRAGLVSSIVLTVSSTCILVFCLSRKIHAIQNWRLMSLIHWLIIAIYVDSILFVVMTAVLSNGFGLNTSLGTCSAAIWMCLSLYMSSKILIYYLFVEKVRIVNTAQKSRLKSKLYLFNCFGMLVPYCIVAVLNLIFRISRFSPDGMCLIGMEKKAMIPLIAFDVVVNVYLTVLFIIPLRSQYSYQNNGDSVLRVITFRTFVGSVGTLTSSVANLTVIMVLQGEPAWICFICCNAEILFAVLVLHWVTNKDKQKAGTGSGASKSRTLTQCNTCSSVPLHQYDVKHGGMRETVSKHDPHGPHDPEFTGFDSNGSAEDFSQRCRSGSMCSKESQIPFGESLGQHPGYRTHVNAQETTGQYRRSMGGLEDGITLTKTIRITEQRSIS</sequence>
<evidence type="ECO:0008006" key="4">
    <source>
        <dbReference type="Google" id="ProtNLM"/>
    </source>
</evidence>
<comment type="caution">
    <text evidence="2">The sequence shown here is derived from an EMBL/GenBank/DDBJ whole genome shotgun (WGS) entry which is preliminary data.</text>
</comment>
<feature type="transmembrane region" description="Helical" evidence="1">
    <location>
        <begin position="171"/>
        <end position="191"/>
    </location>
</feature>
<dbReference type="PANTHER" id="PTHR38848:SF3">
    <property type="entry name" value="G-PROTEIN COUPLED RECEPTORS FAMILY 3 PROFILE DOMAIN-CONTAINING PROTEIN"/>
    <property type="match status" value="1"/>
</dbReference>
<feature type="transmembrane region" description="Helical" evidence="1">
    <location>
        <begin position="212"/>
        <end position="233"/>
    </location>
</feature>
<protein>
    <recommendedName>
        <fullName evidence="4">Integral membrane protein</fullName>
    </recommendedName>
</protein>
<organism evidence="2 3">
    <name type="scientific">Phlyctema vagabunda</name>
    <dbReference type="NCBI Taxonomy" id="108571"/>
    <lineage>
        <taxon>Eukaryota</taxon>
        <taxon>Fungi</taxon>
        <taxon>Dikarya</taxon>
        <taxon>Ascomycota</taxon>
        <taxon>Pezizomycotina</taxon>
        <taxon>Leotiomycetes</taxon>
        <taxon>Helotiales</taxon>
        <taxon>Dermateaceae</taxon>
        <taxon>Phlyctema</taxon>
    </lineage>
</organism>
<evidence type="ECO:0000313" key="2">
    <source>
        <dbReference type="EMBL" id="KAL3425513.1"/>
    </source>
</evidence>
<dbReference type="EMBL" id="JBFCZG010000002">
    <property type="protein sequence ID" value="KAL3425513.1"/>
    <property type="molecule type" value="Genomic_DNA"/>
</dbReference>
<keyword evidence="1" id="KW-0472">Membrane</keyword>